<dbReference type="EMBL" id="JAQQWK010000003">
    <property type="protein sequence ID" value="KAK8044343.1"/>
    <property type="molecule type" value="Genomic_DNA"/>
</dbReference>
<keyword evidence="4" id="KW-0274">FAD</keyword>
<dbReference type="PANTHER" id="PTHR43004">
    <property type="entry name" value="TRK SYSTEM POTASSIUM UPTAKE PROTEIN"/>
    <property type="match status" value="1"/>
</dbReference>
<evidence type="ECO:0000256" key="1">
    <source>
        <dbReference type="ARBA" id="ARBA00001974"/>
    </source>
</evidence>
<comment type="cofactor">
    <cofactor evidence="1">
        <name>FAD</name>
        <dbReference type="ChEBI" id="CHEBI:57692"/>
    </cofactor>
</comment>
<dbReference type="InterPro" id="IPR050641">
    <property type="entry name" value="RIFMO-like"/>
</dbReference>
<keyword evidence="8" id="KW-1185">Reference proteome</keyword>
<dbReference type="Proteomes" id="UP001444661">
    <property type="component" value="Unassembled WGS sequence"/>
</dbReference>
<comment type="pathway">
    <text evidence="2">Secondary metabolite biosynthesis.</text>
</comment>
<evidence type="ECO:0000259" key="6">
    <source>
        <dbReference type="Pfam" id="PF01494"/>
    </source>
</evidence>
<reference evidence="7 8" key="1">
    <citation type="submission" date="2023-01" db="EMBL/GenBank/DDBJ databases">
        <title>Analysis of 21 Apiospora genomes using comparative genomics revels a genus with tremendous synthesis potential of carbohydrate active enzymes and secondary metabolites.</title>
        <authorList>
            <person name="Sorensen T."/>
        </authorList>
    </citation>
    <scope>NUCLEOTIDE SEQUENCE [LARGE SCALE GENOMIC DNA]</scope>
    <source>
        <strain evidence="7 8">CBS 33761</strain>
    </source>
</reference>
<feature type="non-terminal residue" evidence="7">
    <location>
        <position position="1"/>
    </location>
</feature>
<keyword evidence="3" id="KW-0285">Flavoprotein</keyword>
<comment type="caution">
    <text evidence="7">The sequence shown here is derived from an EMBL/GenBank/DDBJ whole genome shotgun (WGS) entry which is preliminary data.</text>
</comment>
<sequence>ASHRLYPLCSPTQSMKRSFEKVIIVGAGPSGLLLALLLSQEGIPVHVLEASHELDTQPRAAYYGSPAIPELKRAGLLDEVRRRGLSPASMEWRRSDSFELIARLEGELLSNIDGVDLRKAGLVLDELNNLMLDRFLNKYNGKISWRHRVIGTGQTEDQAWVNVEIGELQEQTMIYGDYIVGCDGGRSTVRKSLFGDEFPGFTWNQQIVATNVYYDFSKYGFEDLCVVLDPDHFFVSSSSLVRANSTPGTFADETPKLSARLTQDGLARQPLKYKLLLPGRPEPDQYKLINLSPYKMHQRCAPSFRKGRILLAADAAHLCNPFGGLGITGGFVDIGGLSDCLAGIWNGRADESILDLYSAKRMEIFKTVIDPVSQSNFRRASDGDAGSIMDRDTFLQACKKAEGDECLLKDILLSTMAIRYDFTQHYH</sequence>
<dbReference type="PANTHER" id="PTHR43004:SF19">
    <property type="entry name" value="BINDING MONOOXYGENASE, PUTATIVE (JCVI)-RELATED"/>
    <property type="match status" value="1"/>
</dbReference>
<dbReference type="Pfam" id="PF01494">
    <property type="entry name" value="FAD_binding_3"/>
    <property type="match status" value="1"/>
</dbReference>
<evidence type="ECO:0000256" key="4">
    <source>
        <dbReference type="ARBA" id="ARBA00022827"/>
    </source>
</evidence>
<feature type="domain" description="FAD-binding" evidence="6">
    <location>
        <begin position="21"/>
        <end position="370"/>
    </location>
</feature>
<evidence type="ECO:0000256" key="3">
    <source>
        <dbReference type="ARBA" id="ARBA00022630"/>
    </source>
</evidence>
<dbReference type="Gene3D" id="3.50.50.60">
    <property type="entry name" value="FAD/NAD(P)-binding domain"/>
    <property type="match status" value="1"/>
</dbReference>
<keyword evidence="5" id="KW-0560">Oxidoreductase</keyword>
<protein>
    <submittedName>
        <fullName evidence="7">FAD/NAD(P)-binding domain-containing protein</fullName>
    </submittedName>
</protein>
<dbReference type="PRINTS" id="PR00420">
    <property type="entry name" value="RNGMNOXGNASE"/>
</dbReference>
<evidence type="ECO:0000256" key="2">
    <source>
        <dbReference type="ARBA" id="ARBA00005179"/>
    </source>
</evidence>
<accession>A0ABR1TFA8</accession>
<proteinExistence type="predicted"/>
<gene>
    <name evidence="7" type="ORF">PG993_004367</name>
</gene>
<name>A0ABR1TFA8_9PEZI</name>
<dbReference type="SUPFAM" id="SSF51905">
    <property type="entry name" value="FAD/NAD(P)-binding domain"/>
    <property type="match status" value="1"/>
</dbReference>
<evidence type="ECO:0000313" key="7">
    <source>
        <dbReference type="EMBL" id="KAK8044343.1"/>
    </source>
</evidence>
<organism evidence="7 8">
    <name type="scientific">Apiospora rasikravindrae</name>
    <dbReference type="NCBI Taxonomy" id="990691"/>
    <lineage>
        <taxon>Eukaryota</taxon>
        <taxon>Fungi</taxon>
        <taxon>Dikarya</taxon>
        <taxon>Ascomycota</taxon>
        <taxon>Pezizomycotina</taxon>
        <taxon>Sordariomycetes</taxon>
        <taxon>Xylariomycetidae</taxon>
        <taxon>Amphisphaeriales</taxon>
        <taxon>Apiosporaceae</taxon>
        <taxon>Apiospora</taxon>
    </lineage>
</organism>
<dbReference type="InterPro" id="IPR002938">
    <property type="entry name" value="FAD-bd"/>
</dbReference>
<evidence type="ECO:0000313" key="8">
    <source>
        <dbReference type="Proteomes" id="UP001444661"/>
    </source>
</evidence>
<evidence type="ECO:0000256" key="5">
    <source>
        <dbReference type="ARBA" id="ARBA00023002"/>
    </source>
</evidence>
<dbReference type="Gene3D" id="3.30.70.2450">
    <property type="match status" value="1"/>
</dbReference>
<dbReference type="InterPro" id="IPR036188">
    <property type="entry name" value="FAD/NAD-bd_sf"/>
</dbReference>